<evidence type="ECO:0000313" key="2">
    <source>
        <dbReference type="Proteomes" id="UP000246744"/>
    </source>
</evidence>
<dbReference type="EMBL" id="QGTS01000014">
    <property type="protein sequence ID" value="PWW04983.1"/>
    <property type="molecule type" value="Genomic_DNA"/>
</dbReference>
<organism evidence="1 2">
    <name type="scientific">Mangrovibacter plantisponsor</name>
    <dbReference type="NCBI Taxonomy" id="451513"/>
    <lineage>
        <taxon>Bacteria</taxon>
        <taxon>Pseudomonadati</taxon>
        <taxon>Pseudomonadota</taxon>
        <taxon>Gammaproteobacteria</taxon>
        <taxon>Enterobacterales</taxon>
        <taxon>Enterobacteriaceae</taxon>
        <taxon>Mangrovibacter</taxon>
    </lineage>
</organism>
<name>A0A317PTJ0_9ENTR</name>
<reference evidence="1 2" key="1">
    <citation type="submission" date="2018-05" db="EMBL/GenBank/DDBJ databases">
        <title>Genomic Encyclopedia of Type Strains, Phase IV (KMG-IV): sequencing the most valuable type-strain genomes for metagenomic binning, comparative biology and taxonomic classification.</title>
        <authorList>
            <person name="Goeker M."/>
        </authorList>
    </citation>
    <scope>NUCLEOTIDE SEQUENCE [LARGE SCALE GENOMIC DNA]</scope>
    <source>
        <strain evidence="1 2">DSM 19579</strain>
    </source>
</reference>
<sequence length="94" mass="10847">MIRSGEIPDEPDLFDALYVFDTFIEPTSAHIQQLRFAVLCDLILKSSGNVSESAFKNASYEDWDFYNILKSKEEKQKDKKKSEIEAFKKFMGGK</sequence>
<gene>
    <name evidence="1" type="ORF">DES37_11479</name>
</gene>
<dbReference type="Proteomes" id="UP000246744">
    <property type="component" value="Unassembled WGS sequence"/>
</dbReference>
<proteinExistence type="predicted"/>
<dbReference type="AlphaFoldDB" id="A0A317PTJ0"/>
<accession>A0A317PTJ0</accession>
<comment type="caution">
    <text evidence="1">The sequence shown here is derived from an EMBL/GenBank/DDBJ whole genome shotgun (WGS) entry which is preliminary data.</text>
</comment>
<protein>
    <submittedName>
        <fullName evidence="1">Uncharacterized protein</fullName>
    </submittedName>
</protein>
<keyword evidence="2" id="KW-1185">Reference proteome</keyword>
<evidence type="ECO:0000313" key="1">
    <source>
        <dbReference type="EMBL" id="PWW04983.1"/>
    </source>
</evidence>
<dbReference type="RefSeq" id="WP_110027542.1">
    <property type="nucleotide sequence ID" value="NZ_QGTS01000014.1"/>
</dbReference>